<proteinExistence type="predicted"/>
<keyword evidence="4" id="KW-1185">Reference proteome</keyword>
<dbReference type="InterPro" id="IPR036390">
    <property type="entry name" value="WH_DNA-bd_sf"/>
</dbReference>
<dbReference type="GO" id="GO:0006950">
    <property type="term" value="P:response to stress"/>
    <property type="evidence" value="ECO:0007669"/>
    <property type="project" value="TreeGrafter"/>
</dbReference>
<dbReference type="InterPro" id="IPR036388">
    <property type="entry name" value="WH-like_DNA-bd_sf"/>
</dbReference>
<dbReference type="SUPFAM" id="SSF46785">
    <property type="entry name" value="Winged helix' DNA-binding domain"/>
    <property type="match status" value="1"/>
</dbReference>
<feature type="compositionally biased region" description="Basic and acidic residues" evidence="1">
    <location>
        <begin position="25"/>
        <end position="36"/>
    </location>
</feature>
<dbReference type="Proteomes" id="UP000608890">
    <property type="component" value="Unassembled WGS sequence"/>
</dbReference>
<accession>A0A917TFL6</accession>
<sequence length="146" mass="16054">MRVGGRSPPAFPDRQAGQAGLAERQPQDEVRQEQPGERSNNLTPDVRGGGQVVAVLGASAVTGIIDRLERAGYVRREPDPTDRRRVLVAAEPARIPDLTGVFDELTREMSALMARYDERETAAVVDYLTNTIRVLRSQTARLTGEE</sequence>
<reference evidence="3" key="2">
    <citation type="submission" date="2020-09" db="EMBL/GenBank/DDBJ databases">
        <authorList>
            <person name="Sun Q."/>
            <person name="Zhou Y."/>
        </authorList>
    </citation>
    <scope>NUCLEOTIDE SEQUENCE</scope>
    <source>
        <strain evidence="3">CGMCC 4.7312</strain>
    </source>
</reference>
<feature type="region of interest" description="Disordered" evidence="1">
    <location>
        <begin position="1"/>
        <end position="48"/>
    </location>
</feature>
<evidence type="ECO:0000313" key="3">
    <source>
        <dbReference type="EMBL" id="GGM21426.1"/>
    </source>
</evidence>
<dbReference type="AlphaFoldDB" id="A0A917TFL6"/>
<feature type="domain" description="HTH marR-type" evidence="2">
    <location>
        <begin position="58"/>
        <end position="86"/>
    </location>
</feature>
<dbReference type="PANTHER" id="PTHR33164">
    <property type="entry name" value="TRANSCRIPTIONAL REGULATOR, MARR FAMILY"/>
    <property type="match status" value="1"/>
</dbReference>
<reference evidence="3" key="1">
    <citation type="journal article" date="2014" name="Int. J. Syst. Evol. Microbiol.">
        <title>Complete genome sequence of Corynebacterium casei LMG S-19264T (=DSM 44701T), isolated from a smear-ripened cheese.</title>
        <authorList>
            <consortium name="US DOE Joint Genome Institute (JGI-PGF)"/>
            <person name="Walter F."/>
            <person name="Albersmeier A."/>
            <person name="Kalinowski J."/>
            <person name="Ruckert C."/>
        </authorList>
    </citation>
    <scope>NUCLEOTIDE SEQUENCE</scope>
    <source>
        <strain evidence="3">CGMCC 4.7312</strain>
    </source>
</reference>
<dbReference type="Gene3D" id="1.10.10.10">
    <property type="entry name" value="Winged helix-like DNA-binding domain superfamily/Winged helix DNA-binding domain"/>
    <property type="match status" value="1"/>
</dbReference>
<dbReference type="InterPro" id="IPR039422">
    <property type="entry name" value="MarR/SlyA-like"/>
</dbReference>
<comment type="caution">
    <text evidence="3">The sequence shown here is derived from an EMBL/GenBank/DDBJ whole genome shotgun (WGS) entry which is preliminary data.</text>
</comment>
<evidence type="ECO:0000259" key="2">
    <source>
        <dbReference type="Pfam" id="PF01047"/>
    </source>
</evidence>
<name>A0A917TFL6_9ACTN</name>
<evidence type="ECO:0000256" key="1">
    <source>
        <dbReference type="SAM" id="MobiDB-lite"/>
    </source>
</evidence>
<dbReference type="EMBL" id="BMNB01000001">
    <property type="protein sequence ID" value="GGM21426.1"/>
    <property type="molecule type" value="Genomic_DNA"/>
</dbReference>
<dbReference type="RefSeq" id="WP_229705600.1">
    <property type="nucleotide sequence ID" value="NZ_BMNB01000001.1"/>
</dbReference>
<dbReference type="InterPro" id="IPR000835">
    <property type="entry name" value="HTH_MarR-typ"/>
</dbReference>
<dbReference type="GO" id="GO:0003700">
    <property type="term" value="F:DNA-binding transcription factor activity"/>
    <property type="evidence" value="ECO:0007669"/>
    <property type="project" value="InterPro"/>
</dbReference>
<dbReference type="PANTHER" id="PTHR33164:SF106">
    <property type="entry name" value="TRANSCRIPTIONAL REGULATORY PROTEIN"/>
    <property type="match status" value="1"/>
</dbReference>
<dbReference type="Pfam" id="PF01047">
    <property type="entry name" value="MarR"/>
    <property type="match status" value="1"/>
</dbReference>
<organism evidence="3 4">
    <name type="scientific">Micromonospora sonchi</name>
    <dbReference type="NCBI Taxonomy" id="1763543"/>
    <lineage>
        <taxon>Bacteria</taxon>
        <taxon>Bacillati</taxon>
        <taxon>Actinomycetota</taxon>
        <taxon>Actinomycetes</taxon>
        <taxon>Micromonosporales</taxon>
        <taxon>Micromonosporaceae</taxon>
        <taxon>Micromonospora</taxon>
    </lineage>
</organism>
<gene>
    <name evidence="3" type="ORF">GCM10011608_02600</name>
</gene>
<evidence type="ECO:0000313" key="4">
    <source>
        <dbReference type="Proteomes" id="UP000608890"/>
    </source>
</evidence>
<protein>
    <recommendedName>
        <fullName evidence="2">HTH marR-type domain-containing protein</fullName>
    </recommendedName>
</protein>